<dbReference type="InterPro" id="IPR001590">
    <property type="entry name" value="Peptidase_M12B"/>
</dbReference>
<evidence type="ECO:0000256" key="8">
    <source>
        <dbReference type="ARBA" id="ARBA00022801"/>
    </source>
</evidence>
<evidence type="ECO:0000313" key="17">
    <source>
        <dbReference type="Proteomes" id="UP000694388"/>
    </source>
</evidence>
<protein>
    <recommendedName>
        <fullName evidence="15">Peptidase M12B domain-containing protein</fullName>
    </recommendedName>
</protein>
<dbReference type="PROSITE" id="PS50215">
    <property type="entry name" value="ADAM_MEPRO"/>
    <property type="match status" value="1"/>
</dbReference>
<evidence type="ECO:0000256" key="5">
    <source>
        <dbReference type="ARBA" id="ARBA00022723"/>
    </source>
</evidence>
<reference evidence="16" key="1">
    <citation type="submission" date="2025-08" db="UniProtKB">
        <authorList>
            <consortium name="Ensembl"/>
        </authorList>
    </citation>
    <scope>IDENTIFICATION</scope>
</reference>
<feature type="domain" description="Peptidase M12B" evidence="15">
    <location>
        <begin position="231"/>
        <end position="436"/>
    </location>
</feature>
<dbReference type="FunFam" id="3.40.390.10:FF:000001">
    <property type="entry name" value="A disintegrin and metalloproteinase with thrombospondin motifs 1"/>
    <property type="match status" value="1"/>
</dbReference>
<dbReference type="GO" id="GO:0046872">
    <property type="term" value="F:metal ion binding"/>
    <property type="evidence" value="ECO:0007669"/>
    <property type="project" value="UniProtKB-KW"/>
</dbReference>
<keyword evidence="7" id="KW-0677">Repeat</keyword>
<keyword evidence="2" id="KW-0964">Secreted</keyword>
<comment type="caution">
    <text evidence="13">Lacks conserved residue(s) required for the propagation of feature annotation.</text>
</comment>
<keyword evidence="11" id="KW-1015">Disulfide bond</keyword>
<evidence type="ECO:0000256" key="1">
    <source>
        <dbReference type="ARBA" id="ARBA00004498"/>
    </source>
</evidence>
<evidence type="ECO:0000259" key="15">
    <source>
        <dbReference type="PROSITE" id="PS50215"/>
    </source>
</evidence>
<reference evidence="16" key="2">
    <citation type="submission" date="2025-09" db="UniProtKB">
        <authorList>
            <consortium name="Ensembl"/>
        </authorList>
    </citation>
    <scope>IDENTIFICATION</scope>
</reference>
<keyword evidence="8" id="KW-0378">Hydrolase</keyword>
<dbReference type="InterPro" id="IPR024079">
    <property type="entry name" value="MetalloPept_cat_dom_sf"/>
</dbReference>
<evidence type="ECO:0000256" key="2">
    <source>
        <dbReference type="ARBA" id="ARBA00022525"/>
    </source>
</evidence>
<dbReference type="Gene3D" id="3.40.1620.60">
    <property type="match status" value="1"/>
</dbReference>
<dbReference type="PANTHER" id="PTHR11905">
    <property type="entry name" value="ADAM A DISINTEGRIN AND METALLOPROTEASE DOMAIN"/>
    <property type="match status" value="1"/>
</dbReference>
<feature type="binding site" evidence="13">
    <location>
        <position position="374"/>
    </location>
    <ligand>
        <name>Zn(2+)</name>
        <dbReference type="ChEBI" id="CHEBI:29105"/>
        <note>catalytic</note>
    </ligand>
</feature>
<keyword evidence="4" id="KW-0645">Protease</keyword>
<evidence type="ECO:0000256" key="13">
    <source>
        <dbReference type="PROSITE-ProRule" id="PRU00276"/>
    </source>
</evidence>
<dbReference type="Ensembl" id="ENSEBUT00000016629.1">
    <property type="protein sequence ID" value="ENSEBUP00000016053.1"/>
    <property type="gene ID" value="ENSEBUG00000010098.1"/>
</dbReference>
<proteinExistence type="predicted"/>
<sequence>MRTVMFHRKGARSALPQAAVTVSPSTADIHHYRLKGFGQTFHLELQPTKTLLSPGFTVHVLGTPGSNKAYQSFRPSSERICHYQGRLRGHDHSSVALSTCDGLSGLIRTQSEEYLLSPLPSYWTLPLNVSKTRSPIRPHMLYKRSAEQLLQRQPSDISQPRIRGFMPNSSPHAPASSADTFSPREHPRHFCNAAREFDSGPQSWASPALPDEYPLVHRGRRAAGPADRERLAVETLVVADRRLLEKHAGENITMYLLTVLNMVSALFKDGTIGKKIDIVVVGIVLLEEDQPGLSISHHADHTLNSFCQWQAGLVRHGAARHDHAILLTGFDICAWQNRPCDTLGFAPISGMCSKYRSCTINEDSGLGVAYTIAHESGHNFGMVHDGEGNLCKKAEGNIMSPTLSGNNGLFSWSDCSRQYLHRFLSTPQAACLADEPRIPAGLRFPARLPGQLYDPSTQCRWQFGSKASVCTHSFSKNVCKALWCRKAGGHCETKFMPAAEGTKCGRNMVRLSNN</sequence>
<dbReference type="InterPro" id="IPR041645">
    <property type="entry name" value="ADAMTS_CR_2"/>
</dbReference>
<evidence type="ECO:0000256" key="9">
    <source>
        <dbReference type="ARBA" id="ARBA00022833"/>
    </source>
</evidence>
<keyword evidence="6" id="KW-0732">Signal</keyword>
<organism evidence="16 17">
    <name type="scientific">Eptatretus burgeri</name>
    <name type="common">Inshore hagfish</name>
    <dbReference type="NCBI Taxonomy" id="7764"/>
    <lineage>
        <taxon>Eukaryota</taxon>
        <taxon>Metazoa</taxon>
        <taxon>Chordata</taxon>
        <taxon>Craniata</taxon>
        <taxon>Vertebrata</taxon>
        <taxon>Cyclostomata</taxon>
        <taxon>Myxini</taxon>
        <taxon>Myxiniformes</taxon>
        <taxon>Myxinidae</taxon>
        <taxon>Eptatretinae</taxon>
        <taxon>Eptatretus</taxon>
    </lineage>
</organism>
<dbReference type="Pfam" id="PF17771">
    <property type="entry name" value="ADAMTS_CR_2"/>
    <property type="match status" value="1"/>
</dbReference>
<dbReference type="SUPFAM" id="SSF55486">
    <property type="entry name" value="Metalloproteases ('zincins'), catalytic domain"/>
    <property type="match status" value="1"/>
</dbReference>
<evidence type="ECO:0000256" key="14">
    <source>
        <dbReference type="SAM" id="MobiDB-lite"/>
    </source>
</evidence>
<dbReference type="OMA" id="CKYGVRS"/>
<accession>A0A8C4QKM8</accession>
<keyword evidence="12" id="KW-0325">Glycoprotein</keyword>
<dbReference type="GO" id="GO:0006508">
    <property type="term" value="P:proteolysis"/>
    <property type="evidence" value="ECO:0007669"/>
    <property type="project" value="UniProtKB-KW"/>
</dbReference>
<keyword evidence="5 13" id="KW-0479">Metal-binding</keyword>
<feature type="binding site" evidence="13">
    <location>
        <position position="384"/>
    </location>
    <ligand>
        <name>Zn(2+)</name>
        <dbReference type="ChEBI" id="CHEBI:29105"/>
        <note>catalytic</note>
    </ligand>
</feature>
<dbReference type="InterPro" id="IPR002870">
    <property type="entry name" value="Peptidase_M12B_N"/>
</dbReference>
<feature type="binding site" evidence="13">
    <location>
        <position position="378"/>
    </location>
    <ligand>
        <name>Zn(2+)</name>
        <dbReference type="ChEBI" id="CHEBI:29105"/>
        <note>catalytic</note>
    </ligand>
</feature>
<evidence type="ECO:0000256" key="12">
    <source>
        <dbReference type="ARBA" id="ARBA00023180"/>
    </source>
</evidence>
<evidence type="ECO:0000256" key="4">
    <source>
        <dbReference type="ARBA" id="ARBA00022670"/>
    </source>
</evidence>
<dbReference type="Pfam" id="PF01562">
    <property type="entry name" value="Pep_M12B_propep"/>
    <property type="match status" value="1"/>
</dbReference>
<dbReference type="AlphaFoldDB" id="A0A8C4QKM8"/>
<dbReference type="GO" id="GO:0004222">
    <property type="term" value="F:metalloendopeptidase activity"/>
    <property type="evidence" value="ECO:0007669"/>
    <property type="project" value="InterPro"/>
</dbReference>
<name>A0A8C4QKM8_EPTBU</name>
<keyword evidence="10" id="KW-0482">Metalloprotease</keyword>
<evidence type="ECO:0000313" key="16">
    <source>
        <dbReference type="Ensembl" id="ENSEBUP00000016053.1"/>
    </source>
</evidence>
<comment type="subcellular location">
    <subcellularLocation>
        <location evidence="1">Secreted</location>
        <location evidence="1">Extracellular space</location>
        <location evidence="1">Extracellular matrix</location>
    </subcellularLocation>
</comment>
<dbReference type="PANTHER" id="PTHR11905:SF256">
    <property type="entry name" value="PEPTIDASE M12B DOMAIN-CONTAINING PROTEIN"/>
    <property type="match status" value="1"/>
</dbReference>
<feature type="active site" evidence="13">
    <location>
        <position position="375"/>
    </location>
</feature>
<feature type="compositionally biased region" description="Low complexity" evidence="14">
    <location>
        <begin position="167"/>
        <end position="178"/>
    </location>
</feature>
<keyword evidence="17" id="KW-1185">Reference proteome</keyword>
<evidence type="ECO:0000256" key="3">
    <source>
        <dbReference type="ARBA" id="ARBA00022530"/>
    </source>
</evidence>
<evidence type="ECO:0000256" key="11">
    <source>
        <dbReference type="ARBA" id="ARBA00023157"/>
    </source>
</evidence>
<evidence type="ECO:0000256" key="10">
    <source>
        <dbReference type="ARBA" id="ARBA00023049"/>
    </source>
</evidence>
<feature type="region of interest" description="Disordered" evidence="14">
    <location>
        <begin position="165"/>
        <end position="185"/>
    </location>
</feature>
<evidence type="ECO:0000256" key="7">
    <source>
        <dbReference type="ARBA" id="ARBA00022737"/>
    </source>
</evidence>
<keyword evidence="3" id="KW-0272">Extracellular matrix</keyword>
<dbReference type="Proteomes" id="UP000694388">
    <property type="component" value="Unplaced"/>
</dbReference>
<keyword evidence="9 13" id="KW-0862">Zinc</keyword>
<evidence type="ECO:0000256" key="6">
    <source>
        <dbReference type="ARBA" id="ARBA00022729"/>
    </source>
</evidence>
<dbReference type="Gene3D" id="3.40.390.10">
    <property type="entry name" value="Collagenase (Catalytic Domain)"/>
    <property type="match status" value="1"/>
</dbReference>
<dbReference type="CDD" id="cd04273">
    <property type="entry name" value="ZnMc_ADAMTS_like"/>
    <property type="match status" value="1"/>
</dbReference>
<dbReference type="Pfam" id="PF01421">
    <property type="entry name" value="Reprolysin"/>
    <property type="match status" value="1"/>
</dbReference>
<dbReference type="GeneTree" id="ENSGT00940000159433"/>